<gene>
    <name evidence="1" type="ORF">RJ641_015108</name>
</gene>
<organism evidence="1 2">
    <name type="scientific">Dillenia turbinata</name>
    <dbReference type="NCBI Taxonomy" id="194707"/>
    <lineage>
        <taxon>Eukaryota</taxon>
        <taxon>Viridiplantae</taxon>
        <taxon>Streptophyta</taxon>
        <taxon>Embryophyta</taxon>
        <taxon>Tracheophyta</taxon>
        <taxon>Spermatophyta</taxon>
        <taxon>Magnoliopsida</taxon>
        <taxon>eudicotyledons</taxon>
        <taxon>Gunneridae</taxon>
        <taxon>Pentapetalae</taxon>
        <taxon>Dilleniales</taxon>
        <taxon>Dilleniaceae</taxon>
        <taxon>Dillenia</taxon>
    </lineage>
</organism>
<reference evidence="1 2" key="1">
    <citation type="submission" date="2023-12" db="EMBL/GenBank/DDBJ databases">
        <title>A high-quality genome assembly for Dillenia turbinata (Dilleniales).</title>
        <authorList>
            <person name="Chanderbali A."/>
        </authorList>
    </citation>
    <scope>NUCLEOTIDE SEQUENCE [LARGE SCALE GENOMIC DNA]</scope>
    <source>
        <strain evidence="1">LSX21</strain>
        <tissue evidence="1">Leaf</tissue>
    </source>
</reference>
<dbReference type="Proteomes" id="UP001370490">
    <property type="component" value="Unassembled WGS sequence"/>
</dbReference>
<keyword evidence="2" id="KW-1185">Reference proteome</keyword>
<name>A0AAN8UU50_9MAGN</name>
<sequence>MLVILHFEQHVKDGRNEQISTPHGNVGTSDRSMETKVMTGYGTISACGKDDMQILSAWGFPNWASCLYVGTSLGGESALPPPPTLLKITISRLCDKTSKLSSKSENVTPAFRPCNLGKLVELKMLQHGSRLLGLGNQ</sequence>
<dbReference type="EMBL" id="JBAMMX010000021">
    <property type="protein sequence ID" value="KAK6919204.1"/>
    <property type="molecule type" value="Genomic_DNA"/>
</dbReference>
<comment type="caution">
    <text evidence="1">The sequence shown here is derived from an EMBL/GenBank/DDBJ whole genome shotgun (WGS) entry which is preliminary data.</text>
</comment>
<protein>
    <submittedName>
        <fullName evidence="1">Uncharacterized protein</fullName>
    </submittedName>
</protein>
<dbReference type="AlphaFoldDB" id="A0AAN8UU50"/>
<evidence type="ECO:0000313" key="1">
    <source>
        <dbReference type="EMBL" id="KAK6919204.1"/>
    </source>
</evidence>
<accession>A0AAN8UU50</accession>
<evidence type="ECO:0000313" key="2">
    <source>
        <dbReference type="Proteomes" id="UP001370490"/>
    </source>
</evidence>
<proteinExistence type="predicted"/>
<feature type="non-terminal residue" evidence="1">
    <location>
        <position position="137"/>
    </location>
</feature>